<sequence length="159" mass="17711">MKPVSGFVVSSKPISLKKASGVLLRFMSSETGTSNEISAYLRRASDAFVGILDVHDQIKEASVQRSQKRRRTTSEEVEVEAEREEEEEGFVDGGLKGPSFNGLDEEEDKKSTGFEDGGENNKKKKKKKRKGSEGGGDGEESIEKGRKKKKKRRRIEQES</sequence>
<reference evidence="2" key="1">
    <citation type="journal article" date="2023" name="Nat. Commun.">
        <title>Diploid and tetraploid genomes of Acorus and the evolution of monocots.</title>
        <authorList>
            <person name="Ma L."/>
            <person name="Liu K.W."/>
            <person name="Li Z."/>
            <person name="Hsiao Y.Y."/>
            <person name="Qi Y."/>
            <person name="Fu T."/>
            <person name="Tang G.D."/>
            <person name="Zhang D."/>
            <person name="Sun W.H."/>
            <person name="Liu D.K."/>
            <person name="Li Y."/>
            <person name="Chen G.Z."/>
            <person name="Liu X.D."/>
            <person name="Liao X.Y."/>
            <person name="Jiang Y.T."/>
            <person name="Yu X."/>
            <person name="Hao Y."/>
            <person name="Huang J."/>
            <person name="Zhao X.W."/>
            <person name="Ke S."/>
            <person name="Chen Y.Y."/>
            <person name="Wu W.L."/>
            <person name="Hsu J.L."/>
            <person name="Lin Y.F."/>
            <person name="Huang M.D."/>
            <person name="Li C.Y."/>
            <person name="Huang L."/>
            <person name="Wang Z.W."/>
            <person name="Zhao X."/>
            <person name="Zhong W.Y."/>
            <person name="Peng D.H."/>
            <person name="Ahmad S."/>
            <person name="Lan S."/>
            <person name="Zhang J.S."/>
            <person name="Tsai W.C."/>
            <person name="Van de Peer Y."/>
            <person name="Liu Z.J."/>
        </authorList>
    </citation>
    <scope>NUCLEOTIDE SEQUENCE</scope>
    <source>
        <strain evidence="2">CP</strain>
    </source>
</reference>
<keyword evidence="3" id="KW-1185">Reference proteome</keyword>
<proteinExistence type="predicted"/>
<feature type="region of interest" description="Disordered" evidence="1">
    <location>
        <begin position="61"/>
        <end position="159"/>
    </location>
</feature>
<name>A0AAV9EQJ7_ACOCL</name>
<dbReference type="PANTHER" id="PTHR48227:SF1">
    <property type="entry name" value="DNA LIGASE 1-LIKE"/>
    <property type="match status" value="1"/>
</dbReference>
<evidence type="ECO:0000313" key="3">
    <source>
        <dbReference type="Proteomes" id="UP001180020"/>
    </source>
</evidence>
<gene>
    <name evidence="2" type="ORF">QJS10_CPA05g00091</name>
</gene>
<organism evidence="2 3">
    <name type="scientific">Acorus calamus</name>
    <name type="common">Sweet flag</name>
    <dbReference type="NCBI Taxonomy" id="4465"/>
    <lineage>
        <taxon>Eukaryota</taxon>
        <taxon>Viridiplantae</taxon>
        <taxon>Streptophyta</taxon>
        <taxon>Embryophyta</taxon>
        <taxon>Tracheophyta</taxon>
        <taxon>Spermatophyta</taxon>
        <taxon>Magnoliopsida</taxon>
        <taxon>Liliopsida</taxon>
        <taxon>Acoraceae</taxon>
        <taxon>Acorus</taxon>
    </lineage>
</organism>
<feature type="compositionally biased region" description="Basic residues" evidence="1">
    <location>
        <begin position="145"/>
        <end position="159"/>
    </location>
</feature>
<dbReference type="AlphaFoldDB" id="A0AAV9EQJ7"/>
<dbReference type="Proteomes" id="UP001180020">
    <property type="component" value="Unassembled WGS sequence"/>
</dbReference>
<comment type="caution">
    <text evidence="2">The sequence shown here is derived from an EMBL/GenBank/DDBJ whole genome shotgun (WGS) entry which is preliminary data.</text>
</comment>
<dbReference type="PANTHER" id="PTHR48227">
    <property type="entry name" value="DNA TOPOISOMERASE 1-LIKE"/>
    <property type="match status" value="1"/>
</dbReference>
<feature type="compositionally biased region" description="Acidic residues" evidence="1">
    <location>
        <begin position="75"/>
        <end position="90"/>
    </location>
</feature>
<dbReference type="EMBL" id="JAUJYO010000005">
    <property type="protein sequence ID" value="KAK1315865.1"/>
    <property type="molecule type" value="Genomic_DNA"/>
</dbReference>
<protein>
    <submittedName>
        <fullName evidence="2">Uncharacterized protein</fullName>
    </submittedName>
</protein>
<evidence type="ECO:0000256" key="1">
    <source>
        <dbReference type="SAM" id="MobiDB-lite"/>
    </source>
</evidence>
<accession>A0AAV9EQJ7</accession>
<evidence type="ECO:0000313" key="2">
    <source>
        <dbReference type="EMBL" id="KAK1315865.1"/>
    </source>
</evidence>
<reference evidence="2" key="2">
    <citation type="submission" date="2023-06" db="EMBL/GenBank/DDBJ databases">
        <authorList>
            <person name="Ma L."/>
            <person name="Liu K.-W."/>
            <person name="Li Z."/>
            <person name="Hsiao Y.-Y."/>
            <person name="Qi Y."/>
            <person name="Fu T."/>
            <person name="Tang G."/>
            <person name="Zhang D."/>
            <person name="Sun W.-H."/>
            <person name="Liu D.-K."/>
            <person name="Li Y."/>
            <person name="Chen G.-Z."/>
            <person name="Liu X.-D."/>
            <person name="Liao X.-Y."/>
            <person name="Jiang Y.-T."/>
            <person name="Yu X."/>
            <person name="Hao Y."/>
            <person name="Huang J."/>
            <person name="Zhao X.-W."/>
            <person name="Ke S."/>
            <person name="Chen Y.-Y."/>
            <person name="Wu W.-L."/>
            <person name="Hsu J.-L."/>
            <person name="Lin Y.-F."/>
            <person name="Huang M.-D."/>
            <person name="Li C.-Y."/>
            <person name="Huang L."/>
            <person name="Wang Z.-W."/>
            <person name="Zhao X."/>
            <person name="Zhong W.-Y."/>
            <person name="Peng D.-H."/>
            <person name="Ahmad S."/>
            <person name="Lan S."/>
            <person name="Zhang J.-S."/>
            <person name="Tsai W.-C."/>
            <person name="Van De Peer Y."/>
            <person name="Liu Z.-J."/>
        </authorList>
    </citation>
    <scope>NUCLEOTIDE SEQUENCE</scope>
    <source>
        <strain evidence="2">CP</strain>
        <tissue evidence="2">Leaves</tissue>
    </source>
</reference>